<keyword evidence="2" id="KW-0813">Transport</keyword>
<dbReference type="OrthoDB" id="141480at2"/>
<dbReference type="GO" id="GO:0034755">
    <property type="term" value="P:iron ion transmembrane transport"/>
    <property type="evidence" value="ECO:0007669"/>
    <property type="project" value="TreeGrafter"/>
</dbReference>
<dbReference type="GO" id="GO:0015086">
    <property type="term" value="F:cadmium ion transmembrane transporter activity"/>
    <property type="evidence" value="ECO:0007669"/>
    <property type="project" value="TreeGrafter"/>
</dbReference>
<evidence type="ECO:0000256" key="7">
    <source>
        <dbReference type="SAM" id="Phobius"/>
    </source>
</evidence>
<accession>A0A2R4W2G8</accession>
<evidence type="ECO:0000256" key="2">
    <source>
        <dbReference type="ARBA" id="ARBA00022448"/>
    </source>
</evidence>
<evidence type="ECO:0000256" key="6">
    <source>
        <dbReference type="ARBA" id="ARBA00023136"/>
    </source>
</evidence>
<dbReference type="Proteomes" id="UP000244792">
    <property type="component" value="Chromosome"/>
</dbReference>
<feature type="transmembrane region" description="Helical" evidence="7">
    <location>
        <begin position="188"/>
        <end position="209"/>
    </location>
</feature>
<keyword evidence="6 7" id="KW-0472">Membrane</keyword>
<dbReference type="Pfam" id="PF01566">
    <property type="entry name" value="Nramp"/>
    <property type="match status" value="1"/>
</dbReference>
<feature type="transmembrane region" description="Helical" evidence="7">
    <location>
        <begin position="323"/>
        <end position="341"/>
    </location>
</feature>
<dbReference type="GO" id="GO:0015293">
    <property type="term" value="F:symporter activity"/>
    <property type="evidence" value="ECO:0007669"/>
    <property type="project" value="UniProtKB-KW"/>
</dbReference>
<evidence type="ECO:0000256" key="4">
    <source>
        <dbReference type="ARBA" id="ARBA00022847"/>
    </source>
</evidence>
<reference evidence="8 9" key="1">
    <citation type="submission" date="2017-04" db="EMBL/GenBank/DDBJ databases">
        <title>Genomic insights into metabolism of Thermodesulfobium acidiphilum.</title>
        <authorList>
            <person name="Toshchakov S.V."/>
            <person name="Frolov E.N."/>
            <person name="Kublanov I.V."/>
            <person name="Samarov N.I."/>
            <person name="Novikov A."/>
            <person name="Lebedinsky A.V."/>
            <person name="Bonch-Osmolovskaya E.A."/>
            <person name="Chernyh N.A."/>
        </authorList>
    </citation>
    <scope>NUCLEOTIDE SEQUENCE [LARGE SCALE GENOMIC DNA]</scope>
    <source>
        <strain evidence="8 9">3127-1</strain>
    </source>
</reference>
<feature type="transmembrane region" description="Helical" evidence="7">
    <location>
        <begin position="87"/>
        <end position="106"/>
    </location>
</feature>
<keyword evidence="9" id="KW-1185">Reference proteome</keyword>
<dbReference type="RefSeq" id="WP_108310003.1">
    <property type="nucleotide sequence ID" value="NZ_CP020921.1"/>
</dbReference>
<protein>
    <submittedName>
        <fullName evidence="8">NRAMP family metal-ion transporter</fullName>
    </submittedName>
</protein>
<evidence type="ECO:0000256" key="3">
    <source>
        <dbReference type="ARBA" id="ARBA00022692"/>
    </source>
</evidence>
<dbReference type="GO" id="GO:0005886">
    <property type="term" value="C:plasma membrane"/>
    <property type="evidence" value="ECO:0007669"/>
    <property type="project" value="TreeGrafter"/>
</dbReference>
<feature type="transmembrane region" description="Helical" evidence="7">
    <location>
        <begin position="347"/>
        <end position="369"/>
    </location>
</feature>
<sequence>MENKLSLFKRILLFLTIMGPGIITANVDNDAGGITTYSITGATTGYKLLWVLIPMTLALIVVQEMAARMGAVTRKGLADLIRENFGVKMTILILLGILIADFGNTISEFAGIAASMEIFNISKYISIPICAIFVWWTVLKGSYKFVERVFLFACLVYLCYIPSAFMANPPWGEVAKNIVIPHLEFSPSFLSILIGFIGTTITPWMQFYIQSSTVEKGLTEKEYKYLRLDVIMGNTMTNVITFFIVVCCAATLFVHNVNITDAKDAALALKPFAGNLASTLFAIGLFNASIFSACVLPLATAYYVCEALGFNAGLNFTWKEAPVFYALTTFLIFFGATVILIPKAPLIPIMFWSQVINGVILPFVLLYMLKIINNKDIMGEYTNSRTFNIVAWLTTIVLIVLTLLMIITSIFPGLLPS</sequence>
<evidence type="ECO:0000313" key="8">
    <source>
        <dbReference type="EMBL" id="AWB11021.1"/>
    </source>
</evidence>
<dbReference type="GO" id="GO:0005384">
    <property type="term" value="F:manganese ion transmembrane transporter activity"/>
    <property type="evidence" value="ECO:0007669"/>
    <property type="project" value="TreeGrafter"/>
</dbReference>
<evidence type="ECO:0000256" key="5">
    <source>
        <dbReference type="ARBA" id="ARBA00022989"/>
    </source>
</evidence>
<evidence type="ECO:0000256" key="1">
    <source>
        <dbReference type="ARBA" id="ARBA00004141"/>
    </source>
</evidence>
<dbReference type="KEGG" id="taci:TDSAC_1685"/>
<feature type="transmembrane region" description="Helical" evidence="7">
    <location>
        <begin position="48"/>
        <end position="66"/>
    </location>
</feature>
<keyword evidence="4" id="KW-0769">Symport</keyword>
<proteinExistence type="predicted"/>
<feature type="transmembrane region" description="Helical" evidence="7">
    <location>
        <begin position="280"/>
        <end position="303"/>
    </location>
</feature>
<dbReference type="PANTHER" id="PTHR11706">
    <property type="entry name" value="SOLUTE CARRIER PROTEIN FAMILY 11 MEMBER"/>
    <property type="match status" value="1"/>
</dbReference>
<dbReference type="EMBL" id="CP020921">
    <property type="protein sequence ID" value="AWB11021.1"/>
    <property type="molecule type" value="Genomic_DNA"/>
</dbReference>
<feature type="transmembrane region" description="Helical" evidence="7">
    <location>
        <begin position="389"/>
        <end position="411"/>
    </location>
</feature>
<keyword evidence="5 7" id="KW-1133">Transmembrane helix</keyword>
<name>A0A2R4W2G8_THEAF</name>
<dbReference type="PANTHER" id="PTHR11706:SF33">
    <property type="entry name" value="NATURAL RESISTANCE-ASSOCIATED MACROPHAGE PROTEIN 2"/>
    <property type="match status" value="1"/>
</dbReference>
<evidence type="ECO:0000313" key="9">
    <source>
        <dbReference type="Proteomes" id="UP000244792"/>
    </source>
</evidence>
<feature type="transmembrane region" description="Helical" evidence="7">
    <location>
        <begin position="118"/>
        <end position="137"/>
    </location>
</feature>
<keyword evidence="3 7" id="KW-0812">Transmembrane</keyword>
<dbReference type="NCBIfam" id="NF037982">
    <property type="entry name" value="Nramp_1"/>
    <property type="match status" value="1"/>
</dbReference>
<gene>
    <name evidence="8" type="ORF">TDSAC_1685</name>
</gene>
<dbReference type="AlphaFoldDB" id="A0A2R4W2G8"/>
<feature type="transmembrane region" description="Helical" evidence="7">
    <location>
        <begin position="149"/>
        <end position="168"/>
    </location>
</feature>
<comment type="subcellular location">
    <subcellularLocation>
        <location evidence="1">Membrane</location>
        <topology evidence="1">Multi-pass membrane protein</topology>
    </subcellularLocation>
</comment>
<feature type="transmembrane region" description="Helical" evidence="7">
    <location>
        <begin position="230"/>
        <end position="254"/>
    </location>
</feature>
<organism evidence="8 9">
    <name type="scientific">Thermodesulfobium acidiphilum</name>
    <dbReference type="NCBI Taxonomy" id="1794699"/>
    <lineage>
        <taxon>Bacteria</taxon>
        <taxon>Pseudomonadati</taxon>
        <taxon>Thermodesulfobiota</taxon>
        <taxon>Thermodesulfobiia</taxon>
        <taxon>Thermodesulfobiales</taxon>
        <taxon>Thermodesulfobiaceae</taxon>
        <taxon>Thermodesulfobium</taxon>
    </lineage>
</organism>
<dbReference type="InterPro" id="IPR001046">
    <property type="entry name" value="NRAMP_fam"/>
</dbReference>